<dbReference type="PANTHER" id="PTHR46112">
    <property type="entry name" value="AMINOPEPTIDASE"/>
    <property type="match status" value="1"/>
</dbReference>
<dbReference type="InterPro" id="IPR000994">
    <property type="entry name" value="Pept_M24"/>
</dbReference>
<evidence type="ECO:0000313" key="4">
    <source>
        <dbReference type="Proteomes" id="UP001589797"/>
    </source>
</evidence>
<dbReference type="SUPFAM" id="SSF55920">
    <property type="entry name" value="Creatinase/aminopeptidase"/>
    <property type="match status" value="1"/>
</dbReference>
<dbReference type="Pfam" id="PF00557">
    <property type="entry name" value="Peptidase_M24"/>
    <property type="match status" value="1"/>
</dbReference>
<keyword evidence="4" id="KW-1185">Reference proteome</keyword>
<dbReference type="SUPFAM" id="SSF53092">
    <property type="entry name" value="Creatinase/prolidase N-terminal domain"/>
    <property type="match status" value="1"/>
</dbReference>
<feature type="domain" description="Creatinase N-terminal" evidence="2">
    <location>
        <begin position="65"/>
        <end position="198"/>
    </location>
</feature>
<dbReference type="InterPro" id="IPR000587">
    <property type="entry name" value="Creatinase_N"/>
</dbReference>
<comment type="caution">
    <text evidence="3">The sequence shown here is derived from an EMBL/GenBank/DDBJ whole genome shotgun (WGS) entry which is preliminary data.</text>
</comment>
<gene>
    <name evidence="3" type="ORF">ACFFIP_17395</name>
</gene>
<proteinExistence type="predicted"/>
<dbReference type="Gene3D" id="3.90.230.10">
    <property type="entry name" value="Creatinase/methionine aminopeptidase superfamily"/>
    <property type="match status" value="1"/>
</dbReference>
<sequence length="428" mass="47181">MKFNRRSFIKAASLAPALTLPFVSCRSSEDNKGTTGTSELPDAFKGLSNMTQGVVPISREERMGRIAKAQELMKQAKIDALFLEPGTSMKYFLDFDFFLSERMVAAVIPANGDIMYICPKFEEDKVSELVKFGSEVRTWEEHESPYAVVKTILVDKIGRTGTLGIEERCRFFLYEGIKSEASSFNYVLADNITAGCRMYKSDAEIALMKKANEITIAAYQALFNSLKEGMTQDDFRKIASQAHQALGATGSIGANFGEWSAFPHGSSTPQTLKEGDIILADGGCTIEGYKSDISRTIVFGTPTERQRQVWDLAKEAQFAAFELAKKEGTTCEDLDAVARKVISDGGFGPDYKYFSHRLGHGIGMDGHEWTNLVRGNKTPLQKGMCFSNEPGIYIVGEFGVRVEDCMYISDNGPVYFSTPGSAIDSPFS</sequence>
<dbReference type="InterPro" id="IPR029149">
    <property type="entry name" value="Creatin/AminoP/Spt16_N"/>
</dbReference>
<evidence type="ECO:0000313" key="3">
    <source>
        <dbReference type="EMBL" id="MFC0264466.1"/>
    </source>
</evidence>
<evidence type="ECO:0000259" key="2">
    <source>
        <dbReference type="Pfam" id="PF01321"/>
    </source>
</evidence>
<dbReference type="PANTHER" id="PTHR46112:SF3">
    <property type="entry name" value="AMINOPEPTIDASE YPDF"/>
    <property type="match status" value="1"/>
</dbReference>
<dbReference type="Gene3D" id="3.40.350.10">
    <property type="entry name" value="Creatinase/prolidase N-terminal domain"/>
    <property type="match status" value="1"/>
</dbReference>
<reference evidence="3 4" key="1">
    <citation type="submission" date="2024-09" db="EMBL/GenBank/DDBJ databases">
        <authorList>
            <person name="Sun Q."/>
            <person name="Mori K."/>
        </authorList>
    </citation>
    <scope>NUCLEOTIDE SEQUENCE [LARGE SCALE GENOMIC DNA]</scope>
    <source>
        <strain evidence="3 4">CCM 7650</strain>
    </source>
</reference>
<dbReference type="RefSeq" id="WP_382389020.1">
    <property type="nucleotide sequence ID" value="NZ_JBHLWI010000055.1"/>
</dbReference>
<dbReference type="EMBL" id="JBHLWI010000055">
    <property type="protein sequence ID" value="MFC0264466.1"/>
    <property type="molecule type" value="Genomic_DNA"/>
</dbReference>
<evidence type="ECO:0000259" key="1">
    <source>
        <dbReference type="Pfam" id="PF00557"/>
    </source>
</evidence>
<feature type="domain" description="Peptidase M24" evidence="1">
    <location>
        <begin position="207"/>
        <end position="409"/>
    </location>
</feature>
<protein>
    <submittedName>
        <fullName evidence="3">M24 family metallopeptidase</fullName>
    </submittedName>
</protein>
<name>A0ABV6FXJ3_9BACT</name>
<dbReference type="Proteomes" id="UP001589797">
    <property type="component" value="Unassembled WGS sequence"/>
</dbReference>
<organism evidence="3 4">
    <name type="scientific">Fontibacter flavus</name>
    <dbReference type="NCBI Taxonomy" id="654838"/>
    <lineage>
        <taxon>Bacteria</taxon>
        <taxon>Pseudomonadati</taxon>
        <taxon>Bacteroidota</taxon>
        <taxon>Cytophagia</taxon>
        <taxon>Cytophagales</taxon>
        <taxon>Cyclobacteriaceae</taxon>
        <taxon>Fontibacter</taxon>
    </lineage>
</organism>
<accession>A0ABV6FXJ3</accession>
<dbReference type="Pfam" id="PF01321">
    <property type="entry name" value="Creatinase_N"/>
    <property type="match status" value="1"/>
</dbReference>
<dbReference type="InterPro" id="IPR036005">
    <property type="entry name" value="Creatinase/aminopeptidase-like"/>
</dbReference>
<dbReference type="InterPro" id="IPR050659">
    <property type="entry name" value="Peptidase_M24B"/>
</dbReference>